<feature type="region of interest" description="Disordered" evidence="1">
    <location>
        <begin position="1"/>
        <end position="30"/>
    </location>
</feature>
<evidence type="ECO:0000313" key="3">
    <source>
        <dbReference type="Proteomes" id="UP000026962"/>
    </source>
</evidence>
<keyword evidence="3" id="KW-1185">Reference proteome</keyword>
<name>A0A0E0MM74_ORYPU</name>
<reference evidence="2" key="1">
    <citation type="submission" date="2015-04" db="UniProtKB">
        <authorList>
            <consortium name="EnsemblPlants"/>
        </authorList>
    </citation>
    <scope>IDENTIFICATION</scope>
</reference>
<organism evidence="2">
    <name type="scientific">Oryza punctata</name>
    <name type="common">Red rice</name>
    <dbReference type="NCBI Taxonomy" id="4537"/>
    <lineage>
        <taxon>Eukaryota</taxon>
        <taxon>Viridiplantae</taxon>
        <taxon>Streptophyta</taxon>
        <taxon>Embryophyta</taxon>
        <taxon>Tracheophyta</taxon>
        <taxon>Spermatophyta</taxon>
        <taxon>Magnoliopsida</taxon>
        <taxon>Liliopsida</taxon>
        <taxon>Poales</taxon>
        <taxon>Poaceae</taxon>
        <taxon>BOP clade</taxon>
        <taxon>Oryzoideae</taxon>
        <taxon>Oryzeae</taxon>
        <taxon>Oryzinae</taxon>
        <taxon>Oryza</taxon>
    </lineage>
</organism>
<dbReference type="HOGENOM" id="CLU_2577976_0_0_1"/>
<protein>
    <submittedName>
        <fullName evidence="2">Uncharacterized protein</fullName>
    </submittedName>
</protein>
<accession>A0A0E0MM74</accession>
<proteinExistence type="predicted"/>
<evidence type="ECO:0000313" key="2">
    <source>
        <dbReference type="EnsemblPlants" id="OPUNC12G10110.1"/>
    </source>
</evidence>
<sequence>MAGQRRCPWRWHRHGEKGDSEEEGKQGQGRRKVLTLWQSCSGTPRAVDDVDDRLMVHSRLAVRPHAKCSTTVGEGRSLQCG</sequence>
<dbReference type="AlphaFoldDB" id="A0A0E0MM74"/>
<dbReference type="EnsemblPlants" id="OPUNC12G10110.1">
    <property type="protein sequence ID" value="OPUNC12G10110.1"/>
    <property type="gene ID" value="OPUNC12G10110"/>
</dbReference>
<dbReference type="Gramene" id="OPUNC12G10110.1">
    <property type="protein sequence ID" value="OPUNC12G10110.1"/>
    <property type="gene ID" value="OPUNC12G10110"/>
</dbReference>
<evidence type="ECO:0000256" key="1">
    <source>
        <dbReference type="SAM" id="MobiDB-lite"/>
    </source>
</evidence>
<dbReference type="Proteomes" id="UP000026962">
    <property type="component" value="Chromosome 12"/>
</dbReference>
<reference evidence="2" key="2">
    <citation type="submission" date="2018-05" db="EMBL/GenBank/DDBJ databases">
        <title>OpunRS2 (Oryza punctata Reference Sequence Version 2).</title>
        <authorList>
            <person name="Zhang J."/>
            <person name="Kudrna D."/>
            <person name="Lee S."/>
            <person name="Talag J."/>
            <person name="Welchert J."/>
            <person name="Wing R.A."/>
        </authorList>
    </citation>
    <scope>NUCLEOTIDE SEQUENCE [LARGE SCALE GENOMIC DNA]</scope>
</reference>